<feature type="compositionally biased region" description="Polar residues" evidence="1">
    <location>
        <begin position="148"/>
        <end position="165"/>
    </location>
</feature>
<evidence type="ECO:0000256" key="1">
    <source>
        <dbReference type="SAM" id="MobiDB-lite"/>
    </source>
</evidence>
<protein>
    <submittedName>
        <fullName evidence="2">Histidyl-tRNA synthetase, putative</fullName>
    </submittedName>
</protein>
<sequence length="1355" mass="149319">MLLCIGAPEVFQLQPYPRDAAVDTGVAKSPSAEQAGFARQLTARYSAPDASSEAVIGVCASNCNQYLFVLTSRVLHVYNNFEPNIHVGHLALSKEWYARYGSFCGMQMVPGLRTLCLLLERRDRVLVCAYDAQLGLEGSNGSDYGRHGTSSSHGTPLNGRSTPMSAPSLPGSPLRVPPRIVVDASLRRKSSQETTSIKQLRAQYDKALTPIRIKPLLVLTLPSPVSDVTFAEGQMYFWTTEQPGMYVTLSPEGFVNYLACRTADDEPGEVSLELHGTNLVQDMAVNGTVSPSHGLCYLAFGDSLYAKIDDATQGPADLEVLYNTTGAPISSLVHWVTMTCFRQGTGLLPPEFALNRFSADSLLNDLENSVLPGKYTLDELIDDVKFRQVIMARNSNSCLIVTESGALVALHIARVKSDHIGQLVYREGVERVAAVGSNVVIHVNGEIVVASWTDSGIKEHWSYKLENVRGLAAHNDVIVALYNTDGFVCFNTLGAILAHRRSRTKCAAPMSACVAAQGLALIATGDSSFIKYRLYNTGYNEMHCSNPKNNSMAFVGESDILIFHTRALEGTYGIPSKVLAEDRNNHAYDNNDLLGDLDCTLHAVSLSALDTGIGGWPLMHVAPNPSGSCLLCSTPNASAIYDGEWRWFGDDLGPTIATGWINDNICFVVVKLTMPFVIANRTFESVDSSGDYIDIGGWGTSYCHFYHVDDLTKAIEVLPIRTSPLSCTVYGETLYVVDDANIIAGYHLRYDTGSYKFDEVLRARIKGKAQGNIRELHCLEENHFALLDDRGIVYRVLKGELTRVIDQCSSITSATHVSGAAEKVVLLCSLRFREQVVMVTADRVVVIEAQITPAALVNEGVVAYLLNAFDADDSVQKVRIAKLMLPIDDVDDALLSPFHIDLLDMMLTVATAAGAEVEPEFKERFAKLPGDVQRRLLARQSRKHYVKEDIEKLESAFGCSIASVFEGMLSSKRVAEASFMLLALQSVTDPLTVRNTYNVKLLHMLAKEFSTQKTKDNLTQLFNSLLSFQNHVENVQGLNVRELVKALFSECNFMGVYKLCQLLIVEPSSLIQSMREELADMFVWGICRPQCRDMQLVGRQRRQTGVTAAENADMKHDTTEDGNEDQEASEPIYPEHTEAEYEDVSRVKIEGLSIESSDLHSTEVDSDDMQQDDDHTTDTAHVKIISCAKEAPSFAACAQDTDQPVDREERSSHTAAESGSKHVVDVAQMVVALQAHLSLLGEREEARVSDAHIKARNDIMREQRKIPVKVSPYAGTTMCSYFYDVFIAQNLFVPAIAIAIACRNFVAVSQVILKDPEARHVVRHVLTHDCSCSRCGSKFNLIKHCLLEAKRRFTQ</sequence>
<dbReference type="Proteomes" id="UP000236319">
    <property type="component" value="Unassembled WGS sequence"/>
</dbReference>
<keyword evidence="3" id="KW-1185">Reference proteome</keyword>
<organism evidence="2 3">
    <name type="scientific">Babesia ovata</name>
    <dbReference type="NCBI Taxonomy" id="189622"/>
    <lineage>
        <taxon>Eukaryota</taxon>
        <taxon>Sar</taxon>
        <taxon>Alveolata</taxon>
        <taxon>Apicomplexa</taxon>
        <taxon>Aconoidasida</taxon>
        <taxon>Piroplasmida</taxon>
        <taxon>Babesiidae</taxon>
        <taxon>Babesia</taxon>
    </lineage>
</organism>
<feature type="region of interest" description="Disordered" evidence="1">
    <location>
        <begin position="141"/>
        <end position="171"/>
    </location>
</feature>
<evidence type="ECO:0000313" key="3">
    <source>
        <dbReference type="Proteomes" id="UP000236319"/>
    </source>
</evidence>
<reference evidence="2 3" key="1">
    <citation type="journal article" date="2017" name="BMC Genomics">
        <title>Whole-genome assembly of Babesia ovata and comparative genomics between closely related pathogens.</title>
        <authorList>
            <person name="Yamagishi J."/>
            <person name="Asada M."/>
            <person name="Hakimi H."/>
            <person name="Tanaka T.Q."/>
            <person name="Sugimoto C."/>
            <person name="Kawazu S."/>
        </authorList>
    </citation>
    <scope>NUCLEOTIDE SEQUENCE [LARGE SCALE GENOMIC DNA]</scope>
    <source>
        <strain evidence="2 3">Miyake</strain>
    </source>
</reference>
<gene>
    <name evidence="2" type="ORF">BOVATA_014170</name>
</gene>
<dbReference type="RefSeq" id="XP_028866167.1">
    <property type="nucleotide sequence ID" value="XM_029010334.1"/>
</dbReference>
<accession>A0A2H6KA99</accession>
<evidence type="ECO:0000313" key="2">
    <source>
        <dbReference type="EMBL" id="GBE59924.1"/>
    </source>
</evidence>
<dbReference type="VEuPathDB" id="PiroplasmaDB:BOVATA_014170"/>
<keyword evidence="2" id="KW-0030">Aminoacyl-tRNA synthetase</keyword>
<comment type="caution">
    <text evidence="2">The sequence shown here is derived from an EMBL/GenBank/DDBJ whole genome shotgun (WGS) entry which is preliminary data.</text>
</comment>
<dbReference type="GO" id="GO:0004812">
    <property type="term" value="F:aminoacyl-tRNA ligase activity"/>
    <property type="evidence" value="ECO:0007669"/>
    <property type="project" value="UniProtKB-KW"/>
</dbReference>
<keyword evidence="2" id="KW-0436">Ligase</keyword>
<proteinExistence type="predicted"/>
<feature type="region of interest" description="Disordered" evidence="1">
    <location>
        <begin position="1198"/>
        <end position="1219"/>
    </location>
</feature>
<dbReference type="OrthoDB" id="364471at2759"/>
<feature type="region of interest" description="Disordered" evidence="1">
    <location>
        <begin position="1156"/>
        <end position="1177"/>
    </location>
</feature>
<dbReference type="EMBL" id="BDSA01000001">
    <property type="protein sequence ID" value="GBE59924.1"/>
    <property type="molecule type" value="Genomic_DNA"/>
</dbReference>
<dbReference type="GeneID" id="39873694"/>
<name>A0A2H6KA99_9APIC</name>
<feature type="region of interest" description="Disordered" evidence="1">
    <location>
        <begin position="1102"/>
        <end position="1140"/>
    </location>
</feature>